<evidence type="ECO:0000256" key="1">
    <source>
        <dbReference type="SAM" id="MobiDB-lite"/>
    </source>
</evidence>
<evidence type="ECO:0008006" key="4">
    <source>
        <dbReference type="Google" id="ProtNLM"/>
    </source>
</evidence>
<reference evidence="2 3" key="1">
    <citation type="journal article" date="2016" name="Mol. Biol. Evol.">
        <title>Comparative Genomics of Early-Diverging Mushroom-Forming Fungi Provides Insights into the Origins of Lignocellulose Decay Capabilities.</title>
        <authorList>
            <person name="Nagy L.G."/>
            <person name="Riley R."/>
            <person name="Tritt A."/>
            <person name="Adam C."/>
            <person name="Daum C."/>
            <person name="Floudas D."/>
            <person name="Sun H."/>
            <person name="Yadav J.S."/>
            <person name="Pangilinan J."/>
            <person name="Larsson K.H."/>
            <person name="Matsuura K."/>
            <person name="Barry K."/>
            <person name="Labutti K."/>
            <person name="Kuo R."/>
            <person name="Ohm R.A."/>
            <person name="Bhattacharya S.S."/>
            <person name="Shirouzu T."/>
            <person name="Yoshinaga Y."/>
            <person name="Martin F.M."/>
            <person name="Grigoriev I.V."/>
            <person name="Hibbett D.S."/>
        </authorList>
    </citation>
    <scope>NUCLEOTIDE SEQUENCE [LARGE SCALE GENOMIC DNA]</scope>
    <source>
        <strain evidence="2 3">HHB9708</strain>
    </source>
</reference>
<organism evidence="2 3">
    <name type="scientific">Sistotremastrum niveocremeum HHB9708</name>
    <dbReference type="NCBI Taxonomy" id="1314777"/>
    <lineage>
        <taxon>Eukaryota</taxon>
        <taxon>Fungi</taxon>
        <taxon>Dikarya</taxon>
        <taxon>Basidiomycota</taxon>
        <taxon>Agaricomycotina</taxon>
        <taxon>Agaricomycetes</taxon>
        <taxon>Sistotremastrales</taxon>
        <taxon>Sistotremastraceae</taxon>
        <taxon>Sertulicium</taxon>
        <taxon>Sertulicium niveocremeum</taxon>
    </lineage>
</organism>
<keyword evidence="3" id="KW-1185">Reference proteome</keyword>
<feature type="region of interest" description="Disordered" evidence="1">
    <location>
        <begin position="1"/>
        <end position="22"/>
    </location>
</feature>
<evidence type="ECO:0000313" key="3">
    <source>
        <dbReference type="Proteomes" id="UP000076722"/>
    </source>
</evidence>
<gene>
    <name evidence="2" type="ORF">SISNIDRAFT_490846</name>
</gene>
<evidence type="ECO:0000313" key="2">
    <source>
        <dbReference type="EMBL" id="KZS87605.1"/>
    </source>
</evidence>
<dbReference type="AlphaFoldDB" id="A0A164NDP2"/>
<sequence>MNIDSDEKTSGTPGSKFPTLIRGSGHAPSNFHTWKVQAKAVFEDLKIWSVVSGGDTASIPKLVADKTIKAKVNGVLQDVVIPGNEEAHAQALADNADWIHIRKF</sequence>
<proteinExistence type="predicted"/>
<protein>
    <recommendedName>
        <fullName evidence="4">DUF4219 domain-containing protein</fullName>
    </recommendedName>
</protein>
<dbReference type="EMBL" id="KV419446">
    <property type="protein sequence ID" value="KZS87605.1"/>
    <property type="molecule type" value="Genomic_DNA"/>
</dbReference>
<name>A0A164NDP2_9AGAM</name>
<dbReference type="Proteomes" id="UP000076722">
    <property type="component" value="Unassembled WGS sequence"/>
</dbReference>
<accession>A0A164NDP2</accession>